<evidence type="ECO:0000313" key="6">
    <source>
        <dbReference type="EMBL" id="AIJ46102.1"/>
    </source>
</evidence>
<keyword evidence="2" id="KW-0175">Coiled coil</keyword>
<feature type="repeat" description="TPR" evidence="3">
    <location>
        <begin position="169"/>
        <end position="202"/>
    </location>
</feature>
<dbReference type="InterPro" id="IPR039565">
    <property type="entry name" value="BamD-like"/>
</dbReference>
<keyword evidence="3" id="KW-0802">TPR repeat</keyword>
<name>A0A076PRX7_COMTE</name>
<keyword evidence="1 2" id="KW-0732">Signal</keyword>
<gene>
    <name evidence="2" type="primary">cpoB</name>
    <name evidence="6" type="ORF">O987_09880</name>
</gene>
<dbReference type="HOGENOM" id="CLU_044315_1_0_4"/>
<accession>A0A076PRX7</accession>
<feature type="coiled-coil region" evidence="2">
    <location>
        <begin position="37"/>
        <end position="99"/>
    </location>
</feature>
<comment type="similarity">
    <text evidence="2">Belongs to the CpoB family.</text>
</comment>
<reference evidence="6 7" key="1">
    <citation type="journal article" date="2014" name="Genome Announc.">
        <title>Complete Genome Sequence of Polychlorinated Biphenyl Degrader Comamonas testosteroni TK102 (NBRC 109938).</title>
        <authorList>
            <person name="Fukuda K."/>
            <person name="Hosoyama A."/>
            <person name="Tsuchikane K."/>
            <person name="Ohji S."/>
            <person name="Yamazoe A."/>
            <person name="Fujita N."/>
            <person name="Shintani M."/>
            <person name="Kimbara K."/>
        </authorList>
    </citation>
    <scope>NUCLEOTIDE SEQUENCE [LARGE SCALE GENOMIC DNA]</scope>
    <source>
        <strain evidence="6">TK102</strain>
    </source>
</reference>
<dbReference type="HAMAP" id="MF_02066">
    <property type="entry name" value="CpoB"/>
    <property type="match status" value="1"/>
</dbReference>
<dbReference type="KEGG" id="ctes:O987_09880"/>
<dbReference type="GO" id="GO:0030288">
    <property type="term" value="C:outer membrane-bounded periplasmic space"/>
    <property type="evidence" value="ECO:0007669"/>
    <property type="project" value="UniProtKB-UniRule"/>
</dbReference>
<feature type="chain" id="PRO_5009982513" description="Cell division coordinator CpoB" evidence="2">
    <location>
        <begin position="33"/>
        <end position="253"/>
    </location>
</feature>
<dbReference type="RefSeq" id="WP_003056826.1">
    <property type="nucleotide sequence ID" value="NZ_CP006704.1"/>
</dbReference>
<dbReference type="NCBIfam" id="TIGR02795">
    <property type="entry name" value="tol_pal_ybgF"/>
    <property type="match status" value="1"/>
</dbReference>
<dbReference type="InterPro" id="IPR034706">
    <property type="entry name" value="CpoB"/>
</dbReference>
<feature type="domain" description="Outer membrane lipoprotein BamD-like" evidence="4">
    <location>
        <begin position="130"/>
        <end position="253"/>
    </location>
</feature>
<organism evidence="6 7">
    <name type="scientific">Comamonas testosteroni TK102</name>
    <dbReference type="NCBI Taxonomy" id="1392005"/>
    <lineage>
        <taxon>Bacteria</taxon>
        <taxon>Pseudomonadati</taxon>
        <taxon>Pseudomonadota</taxon>
        <taxon>Betaproteobacteria</taxon>
        <taxon>Burkholderiales</taxon>
        <taxon>Comamonadaceae</taxon>
        <taxon>Comamonas</taxon>
    </lineage>
</organism>
<dbReference type="AlphaFoldDB" id="A0A076PRX7"/>
<dbReference type="Pfam" id="PF13525">
    <property type="entry name" value="YfiO"/>
    <property type="match status" value="1"/>
</dbReference>
<evidence type="ECO:0000259" key="4">
    <source>
        <dbReference type="Pfam" id="PF13525"/>
    </source>
</evidence>
<sequence length="253" mass="28199" precursor="true">MMKQALLTLRHATLPRLVVAGLLAGSAISAHAALFGDDEARRAIIELRQRVDSLQQSQEQTRRSLLDLQSQIESLKSDQAKLRGQNEQLTRDAAELQRGQKDLAKGFDERLRQFEPVSVTVDGVEFTADRNEQQDFEQALGMFRSGKFPEAGQAFAAFLRQWPKSGYTPSVRFWLGNSQYATRDYKNAIANFRSVMTTTPMHARSPEAALSIANCQVELKDTKAARKTLEELLQAYPNSEAAGIAKSKLATLK</sequence>
<dbReference type="GO" id="GO:0043093">
    <property type="term" value="P:FtsZ-dependent cytokinesis"/>
    <property type="evidence" value="ECO:0007669"/>
    <property type="project" value="UniProtKB-UniRule"/>
</dbReference>
<evidence type="ECO:0000313" key="7">
    <source>
        <dbReference type="Proteomes" id="UP000028782"/>
    </source>
</evidence>
<comment type="function">
    <text evidence="2">Mediates coordination of peptidoglycan synthesis and outer membrane constriction during cell division.</text>
</comment>
<keyword evidence="2" id="KW-0574">Periplasm</keyword>
<dbReference type="Gene3D" id="1.20.5.110">
    <property type="match status" value="1"/>
</dbReference>
<dbReference type="Pfam" id="PF16331">
    <property type="entry name" value="TolA_bind_tri"/>
    <property type="match status" value="1"/>
</dbReference>
<dbReference type="EMBL" id="CP006704">
    <property type="protein sequence ID" value="AIJ46102.1"/>
    <property type="molecule type" value="Genomic_DNA"/>
</dbReference>
<protein>
    <recommendedName>
        <fullName evidence="2">Cell division coordinator CpoB</fullName>
    </recommendedName>
</protein>
<keyword evidence="2" id="KW-0131">Cell cycle</keyword>
<feature type="signal peptide" evidence="2">
    <location>
        <begin position="1"/>
        <end position="32"/>
    </location>
</feature>
<dbReference type="GO" id="GO:0070206">
    <property type="term" value="P:protein trimerization"/>
    <property type="evidence" value="ECO:0007669"/>
    <property type="project" value="InterPro"/>
</dbReference>
<dbReference type="Proteomes" id="UP000028782">
    <property type="component" value="Chromosome"/>
</dbReference>
<evidence type="ECO:0000259" key="5">
    <source>
        <dbReference type="Pfam" id="PF16331"/>
    </source>
</evidence>
<comment type="subcellular location">
    <subcellularLocation>
        <location evidence="2">Periplasm</location>
    </subcellularLocation>
</comment>
<evidence type="ECO:0000256" key="1">
    <source>
        <dbReference type="ARBA" id="ARBA00022729"/>
    </source>
</evidence>
<proteinExistence type="inferred from homology"/>
<dbReference type="SUPFAM" id="SSF48452">
    <property type="entry name" value="TPR-like"/>
    <property type="match status" value="1"/>
</dbReference>
<feature type="domain" description="YbgF trimerisation" evidence="5">
    <location>
        <begin position="47"/>
        <end position="116"/>
    </location>
</feature>
<dbReference type="Gene3D" id="1.25.40.10">
    <property type="entry name" value="Tetratricopeptide repeat domain"/>
    <property type="match status" value="1"/>
</dbReference>
<evidence type="ECO:0000256" key="3">
    <source>
        <dbReference type="PROSITE-ProRule" id="PRU00339"/>
    </source>
</evidence>
<dbReference type="InterPro" id="IPR011990">
    <property type="entry name" value="TPR-like_helical_dom_sf"/>
</dbReference>
<dbReference type="InterPro" id="IPR014162">
    <property type="entry name" value="CpoB_C"/>
</dbReference>
<dbReference type="PROSITE" id="PS50005">
    <property type="entry name" value="TPR"/>
    <property type="match status" value="1"/>
</dbReference>
<keyword evidence="2" id="KW-0132">Cell division</keyword>
<dbReference type="InterPro" id="IPR019734">
    <property type="entry name" value="TPR_rpt"/>
</dbReference>
<evidence type="ECO:0000256" key="2">
    <source>
        <dbReference type="HAMAP-Rule" id="MF_02066"/>
    </source>
</evidence>
<dbReference type="InterPro" id="IPR032519">
    <property type="entry name" value="YbgF_tri"/>
</dbReference>